<feature type="compositionally biased region" description="Gly residues" evidence="2">
    <location>
        <begin position="1032"/>
        <end position="1041"/>
    </location>
</feature>
<feature type="compositionally biased region" description="Polar residues" evidence="2">
    <location>
        <begin position="3560"/>
        <end position="3577"/>
    </location>
</feature>
<feature type="region of interest" description="Disordered" evidence="2">
    <location>
        <begin position="381"/>
        <end position="404"/>
    </location>
</feature>
<name>A0AAJ7X9V8_PETMA</name>
<accession>A0AAJ7X9V8</accession>
<feature type="region of interest" description="Disordered" evidence="2">
    <location>
        <begin position="189"/>
        <end position="240"/>
    </location>
</feature>
<dbReference type="Gene3D" id="3.30.160.60">
    <property type="entry name" value="Classic Zinc Finger"/>
    <property type="match status" value="2"/>
</dbReference>
<reference evidence="5" key="1">
    <citation type="submission" date="2025-08" db="UniProtKB">
        <authorList>
            <consortium name="RefSeq"/>
        </authorList>
    </citation>
    <scope>IDENTIFICATION</scope>
    <source>
        <tissue evidence="5">Sperm</tissue>
    </source>
</reference>
<feature type="domain" description="C2H2-type" evidence="3">
    <location>
        <begin position="3150"/>
        <end position="3172"/>
    </location>
</feature>
<feature type="region of interest" description="Disordered" evidence="2">
    <location>
        <begin position="1308"/>
        <end position="1349"/>
    </location>
</feature>
<feature type="compositionally biased region" description="Basic residues" evidence="2">
    <location>
        <begin position="942"/>
        <end position="952"/>
    </location>
</feature>
<protein>
    <submittedName>
        <fullName evidence="5">Uncharacterized protein LOC116952026</fullName>
    </submittedName>
</protein>
<feature type="compositionally biased region" description="Polar residues" evidence="2">
    <location>
        <begin position="3611"/>
        <end position="3632"/>
    </location>
</feature>
<evidence type="ECO:0000313" key="4">
    <source>
        <dbReference type="Proteomes" id="UP001318040"/>
    </source>
</evidence>
<feature type="compositionally biased region" description="Acidic residues" evidence="2">
    <location>
        <begin position="2626"/>
        <end position="2638"/>
    </location>
</feature>
<dbReference type="InterPro" id="IPR013087">
    <property type="entry name" value="Znf_C2H2_type"/>
</dbReference>
<dbReference type="KEGG" id="pmrn:116952026"/>
<feature type="region of interest" description="Disordered" evidence="2">
    <location>
        <begin position="2583"/>
        <end position="2663"/>
    </location>
</feature>
<proteinExistence type="predicted"/>
<feature type="compositionally biased region" description="Polar residues" evidence="2">
    <location>
        <begin position="3665"/>
        <end position="3675"/>
    </location>
</feature>
<feature type="domain" description="C2H2-type" evidence="3">
    <location>
        <begin position="3067"/>
        <end position="3094"/>
    </location>
</feature>
<feature type="region of interest" description="Disordered" evidence="2">
    <location>
        <begin position="2008"/>
        <end position="2062"/>
    </location>
</feature>
<feature type="region of interest" description="Disordered" evidence="2">
    <location>
        <begin position="3276"/>
        <end position="3323"/>
    </location>
</feature>
<dbReference type="PROSITE" id="PS50157">
    <property type="entry name" value="ZINC_FINGER_C2H2_2"/>
    <property type="match status" value="4"/>
</dbReference>
<feature type="compositionally biased region" description="Basic and acidic residues" evidence="2">
    <location>
        <begin position="919"/>
        <end position="932"/>
    </location>
</feature>
<feature type="region of interest" description="Disordered" evidence="2">
    <location>
        <begin position="1541"/>
        <end position="1576"/>
    </location>
</feature>
<keyword evidence="1" id="KW-0479">Metal-binding</keyword>
<feature type="compositionally biased region" description="Polar residues" evidence="2">
    <location>
        <begin position="3943"/>
        <end position="3957"/>
    </location>
</feature>
<feature type="compositionally biased region" description="Basic and acidic residues" evidence="2">
    <location>
        <begin position="189"/>
        <end position="200"/>
    </location>
</feature>
<evidence type="ECO:0000256" key="2">
    <source>
        <dbReference type="SAM" id="MobiDB-lite"/>
    </source>
</evidence>
<dbReference type="PROSITE" id="PS00028">
    <property type="entry name" value="ZINC_FINGER_C2H2_1"/>
    <property type="match status" value="6"/>
</dbReference>
<feature type="domain" description="C2H2-type" evidence="3">
    <location>
        <begin position="2868"/>
        <end position="2895"/>
    </location>
</feature>
<feature type="compositionally biased region" description="Basic and acidic residues" evidence="2">
    <location>
        <begin position="2240"/>
        <end position="2251"/>
    </location>
</feature>
<feature type="region of interest" description="Disordered" evidence="2">
    <location>
        <begin position="3978"/>
        <end position="4022"/>
    </location>
</feature>
<feature type="compositionally biased region" description="Low complexity" evidence="2">
    <location>
        <begin position="3352"/>
        <end position="3371"/>
    </location>
</feature>
<sequence>MSNRCRRDLASYIHEHDGSGGGGGADEAQWRAEVLCQRCSSTDVRRVEHVEHAGRMEHAAARDANVCREAAAHTQVSSSERERERCDCCRAQGRAAGHGGDAIRGPMSPEKHRAPERVRRNSRGEGTHGGLCRNKPAGPKSNPTIGIAYPQQKAVPHRRAPGPRPPVNGSYRFHVPRIPEREAELQKEDIGHRQRGEAPHFHARPPVGKCPPLPTRTAQQQQQQHDASPQVFPDGRMQGGAFREELGPVAHIPHFHRSATAATPWGFASAGGEAASSDEGNLLLSGVEASLLAQSLQAVCGQQRPLPRDSPPEPLAQGPYSLQPPPRFCHREHSVHRLPYGEMHSVPFPCTAQLPVKHFPLPLLQQSTLCHHGPIAPWVERTHPSAPFSPMEPSDDESSGPAQAAPFGFQGPCLPTFDGSATSDCGFLIQKHGSLKQMPAGFSTGNAAEQVASDGVNGTDTFLLPPWELQEAPLLCVEADKGLPFLCGQEPRLDQLTHGTVPKNNSSISGSSVGHQEQHMSLGPVPLGLAKLPWQQIYHAPITTNQNRIELSRQLSKQHLVMSALAPHGKDCADRKRPLLPLDEVSAWRCEAVEGYSGAPQGPVPTFPPHESQEPRIPGVFSLPQAFFGAHVSRGKATPVPIRAASMAASLQMSPSCASPGGPWLGRARAGPWGCEGGMPPSDAGLDLPAPGERQSQLDAAGQLLQDSLCRVMGMHVAAQNQQSFLNSLNGASLDGLDVFLTCRQCDKNFVDVASLLQHRQTCSVPTGPSAALLESMTSSIGSSSCRSAMQQPVSTQLPEGGGARSFECSTRASSSSVCAENIPAKANKDELSVNLSQLATAPGHLAHTTDLDMDDAARLDSLIIETLNGLGYHTDDGELDSSFIEAFTDEDALVPRRAGDVAATAALPQPPESTAKVATRDSDVGKGHEETAPTATAGRGRASRHRGRRGRGKDMRQLYHTSRSKKKQRRGRWAALPVGKRNGYNLMITTPVTCVPTTSVCLRQDVLAPSPDSSSSPLRPHHTSSHDVVGVTGGGLGDGALDGNTCGKDGLSADMVEPESLSSRPEKPLPSVSKPIAHRSTKHVDVLSRRGVSGRLNKELIHKIVLQKNNFYKVRMKPWRSPLDKLKLVLNIPKSVVKDQPLGEYDYISDTDTDHDPMGAKGIKIDLREVPLKQPIALSERLNIASNTQTTTNFSPGKNRLNSDTVQQSEFFEHQKESHAWKEHHDKDTELGIATEHCKHDGGSRASSGEAAVSREEESQPGMDRGSLGGICSPGLQGGARFHEGASLQALTSPCWRLEDRERWSDAMSCESGSSRDDPTQNWEPGAQHSDSTRPLQHPLPAVSPGASHSLASTALEVFDLGGSASPQLPFPSGGHLGKTAAHFDAEDILEALQLSELGERSRCEPIEASGVAHATDIGQDGSAAHVDNLSTTDAMEKEWSFLDEMSSIFSGNFDLNQELNSNLTQPLLSHGGKLSLNMESNFEEQTDIGSTEFHMTETFHTPPLVQGSKIKNIMDTITNITDVEHLKNTALHNDTCICTSESSNSSSNRSSLGEGQPAECRRGKAQSSESVVAVPSDAKTKPISFLSPVLHCDFWTGDFHPFSPCFDEAPSPSPDSRALTVLERYLPCNNSTSESGALTMSPETRSIAPGLMMRTTTTMPLGAKLPQVELGQLALQAPEDTNFLPSAPLSVLAALCHSDEDASAMVAPCGMLRLSDSEKLELSQNGNVTVCKYTGSLTAEQEAGSISLGLVKNLECDEVHTQPAVTCDEAKCFSENVTLNGVPELCDESPEAAVACIKEKAMVDLSSAQGDPPICSELEPRDSPYFPTDGAPGVGIHSSKCQMPMNPAVGLHDVLYSPISPDSFIFSDAASCDGGSETDIVSSAECGGFAGGASAREDMKPVCRSLVQINEDLHVKSLLDSSTLEHSPKADPEIELMDSIVKSVESSYAITKENVEAVGECIIESTKPPEIKRPKATCEGLLFASEHISLGHRSCNFSATTVAESVMTSSRASPHSSSGDPCPDEPQQQQPQATGGNRCHLTNATESPRRRRNSCPSEGAMGQQLRFAKENGECITSQSDAVPLNILHSSQNESKPERALKTKAMNSSGETCLGERGNPEAVYLHAEPHRGLPTKSAELLVTVVAHHEQELNRTAQHWGLGATRLHVDEDNSAHPVAFTTNRGSQPVELGDRCEAIGEQGGPSCLGSSLLEFTATGGGRGGYEGARDHGGAIVSGSHELPRLNTEHTGPDLDQPVAGSATKRENHSLDYEDAQTVPLLALSDTFGKSPADIEVRALSSGEPEALEEAPPLKKGTHSSPPDPGSKIMSHPCPHSITQAPSSPSIEVITGWGPEEASSLCNVCQASFRSRVGLVRHKAIRHNAQVQLDDISHVKEDAVEGTESVVAESAGAAQEGILHPNLSMLTHNTDLRWPHKQPVADIDGCSRPHIAHLDSTITTTISQVCNTDMATTVNSSRPVQPELSLPQCGSLSPCTPVVENTTQAFVESLFQFNELDHIPAAATHESSGTEMDGADNSPKRAGGVGESVMDRHRLPSLLDGDAIRDLHAQSDAGAGLVKMWEPRAQPRATEEDEEVGGQRTPEPRSPFYSTSAPRVMPGPYDQNKSVEDEEDKEEEENEDTERQDMASHGSREEPMVLEDHGGRSFDADLYQGPCSLQASLPLQDSYPGCPSVAMFSGILEEREENGSCNGNRHPECIPEVAPMEMMGQCELTKSPMLDLPEDPFIEAIERHLSTVRAHADAPRDVPMRGIAEPSAEEPHICDLSSATAAHGGRRSPALDEQLLPSFVEERRLFSPSPSDASEALVDAHLLAEPLPPGFLEGVLRELADEIKTSSRGRHEPTTRNRDKQYKCRACFQWFLTLGELDFHKLSHIPAPPPTCYMCVQRKFSSREQLREHLREKHCKQSQQRTWSCGMCLKELSDMWMYNEHLREHAAQFSKKGQVHKMALMMAACNDEYGARDSDNDEERGPKPQAPPLPVGALPEPVDGTGVDAASVSPGQAPSGAREGLATKVATAGPEQGPEQGPACELAAARIPAGGVHPDCKDPSRDCHHCGKQFPKPFKLQRHLVVHSLQRAHVCQLCPVVFLDASDLRAHLGAAHGVDEEEAEVVRHVTIYDCEQCADVMHVIKKSFICSACNYTFSKKEQFDRHMDKHLTAGGAVRAFRRAVRPRELPRANTSSRALTMDCGPRPKRCKLGVDEGETPEMFAERRRMMFGEEPDEMDGYAHENPMHSETIGAANIFTMCVARSHGFQARIFPSEAPADDDDGDDDGDDDDDGGDDADDEVLQGNSCFTVPHSPPPPLTEGNVCVDEVPMSRERVLRGVSIPAGGPDYSTSTGGTNNSNNTRDTSHSNCTEGNNISRTGGTISSTEGTISSTEGTISSTEGTISCSNSTANANNGTSTGDVSHSTSTRDADSSSNSGTESTITERTNSSNSNSSTITSSSSSSRDITNHSTSMGSTNNTSASTGATNNSTGTGGNESSSSTRDTRHSASSSTDTGSGTNNSCSMGSTDSYSTSTSGSSYSDNTGDTNRRNTADTNNSISRGNTDCNSMGDTSNDGCSSTWGTRTSGSTSTGSIKNSINNSSIGMGITDNSSETRGIRNSSTSIEGSSARGTRAEGNGAEGTSMGVTSDTNISESISDNSSSTLGISGTSAEESPTGVGTTGVAVMGHTSSSSSNRTGDNITEGTSTLGTGTGDTLPGDTGQGGSYTLTEGTSNNRSAECTFMKNISSSHGTGSISKGGTITWGAAACSTTSSYNRKSSPDKPQRGPKRPCDSAGPTGGCREAPSKRLKVAARAPKPGHPNQTVPRHGHHLGLTCGGGGGYVGGVGGGTGSRGTGVGNVTVSGSGNGGTGGGIGGTGGGNVGGGVSSEKVNIAGGGNAGGTGGGNISGKIYGASFGSGDGVSGRKLNGASGGNVSGTFSGTSAGNVNGTSSSAGASSDLEDSRSSVGTLYTAFFSSHSSREVPGPHRRPLLDSLCGGSRTGGPHTARPRPALPASCKSAQSQRDLLNQMFGHRLTTFKIPLRKECKEQLSE</sequence>
<feature type="region of interest" description="Disordered" evidence="2">
    <location>
        <begin position="302"/>
        <end position="324"/>
    </location>
</feature>
<feature type="region of interest" description="Disordered" evidence="2">
    <location>
        <begin position="97"/>
        <end position="147"/>
    </location>
</feature>
<feature type="compositionally biased region" description="Basic and acidic residues" evidence="2">
    <location>
        <begin position="2639"/>
        <end position="2663"/>
    </location>
</feature>
<feature type="domain" description="C2H2-type" evidence="3">
    <location>
        <begin position="741"/>
        <end position="771"/>
    </location>
</feature>
<dbReference type="SMART" id="SM00355">
    <property type="entry name" value="ZnF_C2H2"/>
    <property type="match status" value="8"/>
</dbReference>
<evidence type="ECO:0000256" key="1">
    <source>
        <dbReference type="PROSITE-ProRule" id="PRU00042"/>
    </source>
</evidence>
<feature type="region of interest" description="Disordered" evidence="2">
    <location>
        <begin position="1239"/>
        <end position="1273"/>
    </location>
</feature>
<dbReference type="Proteomes" id="UP001318040">
    <property type="component" value="Chromosome 45"/>
</dbReference>
<feature type="region of interest" description="Disordered" evidence="2">
    <location>
        <begin position="2523"/>
        <end position="2545"/>
    </location>
</feature>
<feature type="region of interest" description="Disordered" evidence="2">
    <location>
        <begin position="1184"/>
        <end position="1203"/>
    </location>
</feature>
<feature type="compositionally biased region" description="Basic residues" evidence="2">
    <location>
        <begin position="963"/>
        <end position="973"/>
    </location>
</feature>
<feature type="region of interest" description="Disordered" evidence="2">
    <location>
        <begin position="2298"/>
        <end position="2341"/>
    </location>
</feature>
<dbReference type="RefSeq" id="XP_032826894.1">
    <property type="nucleotide sequence ID" value="XM_032971003.1"/>
</dbReference>
<feature type="compositionally biased region" description="Low complexity" evidence="2">
    <location>
        <begin position="3441"/>
        <end position="3548"/>
    </location>
</feature>
<keyword evidence="1" id="KW-0862">Zinc</keyword>
<feature type="region of interest" description="Disordered" evidence="2">
    <location>
        <begin position="3342"/>
        <end position="3735"/>
    </location>
</feature>
<feature type="compositionally biased region" description="Acidic residues" evidence="2">
    <location>
        <begin position="3280"/>
        <end position="3304"/>
    </location>
</feature>
<feature type="compositionally biased region" description="Low complexity" evidence="2">
    <location>
        <begin position="3678"/>
        <end position="3687"/>
    </location>
</feature>
<dbReference type="GO" id="GO:0008270">
    <property type="term" value="F:zinc ion binding"/>
    <property type="evidence" value="ECO:0007669"/>
    <property type="project" value="UniProtKB-KW"/>
</dbReference>
<feature type="compositionally biased region" description="Polar residues" evidence="2">
    <location>
        <begin position="3690"/>
        <end position="3702"/>
    </location>
</feature>
<dbReference type="SUPFAM" id="SSF57667">
    <property type="entry name" value="beta-beta-alpha zinc fingers"/>
    <property type="match status" value="1"/>
</dbReference>
<evidence type="ECO:0000313" key="5">
    <source>
        <dbReference type="RefSeq" id="XP_032826894.1"/>
    </source>
</evidence>
<keyword evidence="4" id="KW-1185">Reference proteome</keyword>
<feature type="compositionally biased region" description="Low complexity" evidence="2">
    <location>
        <begin position="3578"/>
        <end position="3610"/>
    </location>
</feature>
<gene>
    <name evidence="5" type="primary">LOC116952026</name>
</gene>
<evidence type="ECO:0000259" key="3">
    <source>
        <dbReference type="PROSITE" id="PS50157"/>
    </source>
</evidence>
<feature type="region of interest" description="Disordered" evidence="2">
    <location>
        <begin position="2230"/>
        <end position="2265"/>
    </location>
</feature>
<feature type="compositionally biased region" description="Basic and acidic residues" evidence="2">
    <location>
        <begin position="2975"/>
        <end position="2988"/>
    </location>
</feature>
<keyword evidence="1" id="KW-0863">Zinc-finger</keyword>
<organism evidence="4 5">
    <name type="scientific">Petromyzon marinus</name>
    <name type="common">Sea lamprey</name>
    <dbReference type="NCBI Taxonomy" id="7757"/>
    <lineage>
        <taxon>Eukaryota</taxon>
        <taxon>Metazoa</taxon>
        <taxon>Chordata</taxon>
        <taxon>Craniata</taxon>
        <taxon>Vertebrata</taxon>
        <taxon>Cyclostomata</taxon>
        <taxon>Hyperoartia</taxon>
        <taxon>Petromyzontiformes</taxon>
        <taxon>Petromyzontidae</taxon>
        <taxon>Petromyzon</taxon>
    </lineage>
</organism>
<feature type="compositionally biased region" description="Low complexity" evidence="2">
    <location>
        <begin position="3378"/>
        <end position="3422"/>
    </location>
</feature>
<feature type="compositionally biased region" description="Low complexity" evidence="2">
    <location>
        <begin position="3649"/>
        <end position="3664"/>
    </location>
</feature>
<feature type="region of interest" description="Disordered" evidence="2">
    <location>
        <begin position="905"/>
        <end position="975"/>
    </location>
</feature>
<feature type="compositionally biased region" description="Polar residues" evidence="2">
    <location>
        <begin position="784"/>
        <end position="798"/>
    </location>
</feature>
<dbReference type="InterPro" id="IPR036236">
    <property type="entry name" value="Znf_C2H2_sf"/>
</dbReference>
<dbReference type="PANTHER" id="PTHR21465">
    <property type="entry name" value="ZINC FINGER PROTEIN 469"/>
    <property type="match status" value="1"/>
</dbReference>
<dbReference type="InterPro" id="IPR039270">
    <property type="entry name" value="ZNF469"/>
</dbReference>
<feature type="region of interest" description="Disordered" evidence="2">
    <location>
        <begin position="2975"/>
        <end position="3028"/>
    </location>
</feature>
<feature type="region of interest" description="Disordered" evidence="2">
    <location>
        <begin position="3773"/>
        <end position="3805"/>
    </location>
</feature>
<feature type="compositionally biased region" description="Polar residues" evidence="2">
    <location>
        <begin position="2008"/>
        <end position="2021"/>
    </location>
</feature>
<feature type="compositionally biased region" description="Low complexity" evidence="2">
    <location>
        <begin position="3704"/>
        <end position="3721"/>
    </location>
</feature>
<feature type="compositionally biased region" description="Low complexity" evidence="2">
    <location>
        <begin position="1542"/>
        <end position="1553"/>
    </location>
</feature>
<feature type="region of interest" description="Disordered" evidence="2">
    <location>
        <begin position="1009"/>
        <end position="1075"/>
    </location>
</feature>
<feature type="compositionally biased region" description="Polar residues" evidence="2">
    <location>
        <begin position="1185"/>
        <end position="1203"/>
    </location>
</feature>
<dbReference type="PANTHER" id="PTHR21465:SF2">
    <property type="entry name" value="ZINC FINGER PROTEIN 469"/>
    <property type="match status" value="1"/>
</dbReference>
<feature type="region of interest" description="Disordered" evidence="2">
    <location>
        <begin position="3943"/>
        <end position="3963"/>
    </location>
</feature>
<feature type="region of interest" description="Disordered" evidence="2">
    <location>
        <begin position="784"/>
        <end position="806"/>
    </location>
</feature>
<feature type="compositionally biased region" description="Basic and acidic residues" evidence="2">
    <location>
        <begin position="109"/>
        <end position="126"/>
    </location>
</feature>